<feature type="transmembrane region" description="Helical" evidence="1">
    <location>
        <begin position="151"/>
        <end position="168"/>
    </location>
</feature>
<dbReference type="STRING" id="523794.Lebu_1142"/>
<dbReference type="EMBL" id="CP001685">
    <property type="protein sequence ID" value="ACV39038.1"/>
    <property type="molecule type" value="Genomic_DNA"/>
</dbReference>
<dbReference type="KEGG" id="lba:Lebu_1142"/>
<keyword evidence="1" id="KW-0472">Membrane</keyword>
<keyword evidence="1" id="KW-0812">Transmembrane</keyword>
<name>C7NA57_LEPBD</name>
<feature type="transmembrane region" description="Helical" evidence="1">
    <location>
        <begin position="71"/>
        <end position="97"/>
    </location>
</feature>
<evidence type="ECO:0008006" key="4">
    <source>
        <dbReference type="Google" id="ProtNLM"/>
    </source>
</evidence>
<dbReference type="OrthoDB" id="82482at2"/>
<evidence type="ECO:0000256" key="1">
    <source>
        <dbReference type="SAM" id="Phobius"/>
    </source>
</evidence>
<feature type="transmembrane region" description="Helical" evidence="1">
    <location>
        <begin position="230"/>
        <end position="256"/>
    </location>
</feature>
<dbReference type="HOGENOM" id="CLU_077380_0_0_0"/>
<feature type="transmembrane region" description="Helical" evidence="1">
    <location>
        <begin position="117"/>
        <end position="139"/>
    </location>
</feature>
<evidence type="ECO:0000313" key="2">
    <source>
        <dbReference type="EMBL" id="ACV39038.1"/>
    </source>
</evidence>
<keyword evidence="3" id="KW-1185">Reference proteome</keyword>
<organism evidence="2 3">
    <name type="scientific">Leptotrichia buccalis (strain ATCC 14201 / DSM 1135 / JCM 12969 / NCTC 10249 / C-1013-b)</name>
    <dbReference type="NCBI Taxonomy" id="523794"/>
    <lineage>
        <taxon>Bacteria</taxon>
        <taxon>Fusobacteriati</taxon>
        <taxon>Fusobacteriota</taxon>
        <taxon>Fusobacteriia</taxon>
        <taxon>Fusobacteriales</taxon>
        <taxon>Leptotrichiaceae</taxon>
        <taxon>Leptotrichia</taxon>
    </lineage>
</organism>
<gene>
    <name evidence="2" type="ordered locus">Lebu_1142</name>
</gene>
<accession>C7NA57</accession>
<feature type="transmembrane region" description="Helical" evidence="1">
    <location>
        <begin position="37"/>
        <end position="59"/>
    </location>
</feature>
<dbReference type="AlphaFoldDB" id="C7NA57"/>
<reference evidence="2 3" key="1">
    <citation type="journal article" date="2009" name="Stand. Genomic Sci.">
        <title>Complete genome sequence of Leptotrichia buccalis type strain (C-1013-b).</title>
        <authorList>
            <person name="Ivanova N."/>
            <person name="Gronow S."/>
            <person name="Lapidus A."/>
            <person name="Copeland A."/>
            <person name="Glavina Del Rio T."/>
            <person name="Nolan M."/>
            <person name="Lucas S."/>
            <person name="Chen F."/>
            <person name="Tice H."/>
            <person name="Cheng J.F."/>
            <person name="Saunders E."/>
            <person name="Bruce D."/>
            <person name="Goodwin L."/>
            <person name="Brettin T."/>
            <person name="Detter J.C."/>
            <person name="Han C."/>
            <person name="Pitluck S."/>
            <person name="Mikhailova N."/>
            <person name="Pati A."/>
            <person name="Mavrommatis K."/>
            <person name="Chen A."/>
            <person name="Palaniappan K."/>
            <person name="Land M."/>
            <person name="Hauser L."/>
            <person name="Chang Y.J."/>
            <person name="Jeffries C.D."/>
            <person name="Chain P."/>
            <person name="Rohde C."/>
            <person name="Goker M."/>
            <person name="Bristow J."/>
            <person name="Eisen J.A."/>
            <person name="Markowitz V."/>
            <person name="Hugenholtz P."/>
            <person name="Kyrpides N.C."/>
            <person name="Klenk H.P."/>
        </authorList>
    </citation>
    <scope>NUCLEOTIDE SEQUENCE [LARGE SCALE GENOMIC DNA]</scope>
    <source>
        <strain evidence="3">ATCC 14201 / DSM 1135 / JCM 12969 / NCTC 10249 / C-1013-b</strain>
    </source>
</reference>
<dbReference type="Proteomes" id="UP000001910">
    <property type="component" value="Chromosome"/>
</dbReference>
<sequence length="293" mass="34731">MNLESIQEKLFERKLDLIEYFKAAFDIYKEFLKNNKLLVFSTCLLLMLITSLDIFNKYLMALVVKYREVKIAFLVMMLLILELILSVGHSFLIGYYFKKIVMGIEGTENSFEFKKFFLKMLKFIGIQYCLVTFFLVVSLELNLLHLNFIDLMLKIVLIAMFFKYFLYFETYYVRDFKIMDSIEYSHQLSKANRLRKIIPEVIFILISIVFVFIISLGISKIFGINYQIEIITTVTSIIGFVFWAIYFQVLSISIFLNVEYDYLKNQEEKNINSDSNLDMESETIDCKNEENDN</sequence>
<dbReference type="RefSeq" id="WP_015769382.1">
    <property type="nucleotide sequence ID" value="NC_013192.1"/>
</dbReference>
<protein>
    <recommendedName>
        <fullName evidence="4">Glycerophosphoryl diester phosphodiesterase membrane domain-containing protein</fullName>
    </recommendedName>
</protein>
<evidence type="ECO:0000313" key="3">
    <source>
        <dbReference type="Proteomes" id="UP000001910"/>
    </source>
</evidence>
<proteinExistence type="predicted"/>
<feature type="transmembrane region" description="Helical" evidence="1">
    <location>
        <begin position="197"/>
        <end position="218"/>
    </location>
</feature>
<keyword evidence="1" id="KW-1133">Transmembrane helix</keyword>